<organism evidence="2 3">
    <name type="scientific">Natrinema soli</name>
    <dbReference type="NCBI Taxonomy" id="1930624"/>
    <lineage>
        <taxon>Archaea</taxon>
        <taxon>Methanobacteriati</taxon>
        <taxon>Methanobacteriota</taxon>
        <taxon>Stenosarchaea group</taxon>
        <taxon>Halobacteria</taxon>
        <taxon>Halobacteriales</taxon>
        <taxon>Natrialbaceae</taxon>
        <taxon>Natrinema</taxon>
    </lineage>
</organism>
<proteinExistence type="predicted"/>
<dbReference type="EMBL" id="JBHSWV010000486">
    <property type="protein sequence ID" value="MFC6768093.1"/>
    <property type="molecule type" value="Genomic_DNA"/>
</dbReference>
<accession>A0ABD5SXX9</accession>
<dbReference type="AlphaFoldDB" id="A0ABD5SXX9"/>
<evidence type="ECO:0000313" key="2">
    <source>
        <dbReference type="EMBL" id="MFC6768093.1"/>
    </source>
</evidence>
<reference evidence="2 3" key="1">
    <citation type="journal article" date="2019" name="Int. J. Syst. Evol. Microbiol.">
        <title>The Global Catalogue of Microorganisms (GCM) 10K type strain sequencing project: providing services to taxonomists for standard genome sequencing and annotation.</title>
        <authorList>
            <consortium name="The Broad Institute Genomics Platform"/>
            <consortium name="The Broad Institute Genome Sequencing Center for Infectious Disease"/>
            <person name="Wu L."/>
            <person name="Ma J."/>
        </authorList>
    </citation>
    <scope>NUCLEOTIDE SEQUENCE [LARGE SCALE GENOMIC DNA]</scope>
    <source>
        <strain evidence="2 3">LMG 29247</strain>
    </source>
</reference>
<feature type="non-terminal residue" evidence="2">
    <location>
        <position position="1"/>
    </location>
</feature>
<gene>
    <name evidence="2" type="ORF">ACFQE6_24760</name>
</gene>
<dbReference type="Proteomes" id="UP001596383">
    <property type="component" value="Unassembled WGS sequence"/>
</dbReference>
<sequence>EGTAPERTRQGEAATDAESDTDRAPETVYGHATAVIRAGTDGVRFLDAEADPIDDADASEAYETLETLETVPTTVVLDGILDQRLLDLAADRGVDRIIARSLGQFTKRPTDVRIHAIDDVAERRPDTE</sequence>
<evidence type="ECO:0000256" key="1">
    <source>
        <dbReference type="SAM" id="MobiDB-lite"/>
    </source>
</evidence>
<evidence type="ECO:0000313" key="3">
    <source>
        <dbReference type="Proteomes" id="UP001596383"/>
    </source>
</evidence>
<comment type="caution">
    <text evidence="2">The sequence shown here is derived from an EMBL/GenBank/DDBJ whole genome shotgun (WGS) entry which is preliminary data.</text>
</comment>
<feature type="region of interest" description="Disordered" evidence="1">
    <location>
        <begin position="1"/>
        <end position="28"/>
    </location>
</feature>
<feature type="compositionally biased region" description="Basic and acidic residues" evidence="1">
    <location>
        <begin position="1"/>
        <end position="10"/>
    </location>
</feature>
<name>A0ABD5SXX9_9EURY</name>
<protein>
    <submittedName>
        <fullName evidence="2">DNA primase</fullName>
    </submittedName>
</protein>
<keyword evidence="3" id="KW-1185">Reference proteome</keyword>